<keyword evidence="2" id="KW-1185">Reference proteome</keyword>
<dbReference type="Proteomes" id="UP001642464">
    <property type="component" value="Unassembled WGS sequence"/>
</dbReference>
<protein>
    <submittedName>
        <fullName evidence="1">Uncharacterized protein</fullName>
    </submittedName>
</protein>
<proteinExistence type="predicted"/>
<accession>A0ABP0MQA1</accession>
<dbReference type="EMBL" id="CAXAMM010023459">
    <property type="protein sequence ID" value="CAK9053655.1"/>
    <property type="molecule type" value="Genomic_DNA"/>
</dbReference>
<evidence type="ECO:0000313" key="2">
    <source>
        <dbReference type="Proteomes" id="UP001642464"/>
    </source>
</evidence>
<gene>
    <name evidence="1" type="ORF">SCF082_LOCUS29216</name>
</gene>
<reference evidence="1 2" key="1">
    <citation type="submission" date="2024-02" db="EMBL/GenBank/DDBJ databases">
        <authorList>
            <person name="Chen Y."/>
            <person name="Shah S."/>
            <person name="Dougan E. K."/>
            <person name="Thang M."/>
            <person name="Chan C."/>
        </authorList>
    </citation>
    <scope>NUCLEOTIDE SEQUENCE [LARGE SCALE GENOMIC DNA]</scope>
</reference>
<name>A0ABP0MQA1_9DINO</name>
<sequence length="125" mass="14210">MNHENEECLEVFRSQSDNDEKAVKWAQLMNHFIESPEIVMFEGSEVASAIVGPKSASSNNLAQVRRSNLVDCAKHMGSGIRKINWMPSLEMLTTVEGTESVYFWSPSMAWDTARVAWVTRWEDRG</sequence>
<organism evidence="1 2">
    <name type="scientific">Durusdinium trenchii</name>
    <dbReference type="NCBI Taxonomy" id="1381693"/>
    <lineage>
        <taxon>Eukaryota</taxon>
        <taxon>Sar</taxon>
        <taxon>Alveolata</taxon>
        <taxon>Dinophyceae</taxon>
        <taxon>Suessiales</taxon>
        <taxon>Symbiodiniaceae</taxon>
        <taxon>Durusdinium</taxon>
    </lineage>
</organism>
<comment type="caution">
    <text evidence="1">The sequence shown here is derived from an EMBL/GenBank/DDBJ whole genome shotgun (WGS) entry which is preliminary data.</text>
</comment>
<evidence type="ECO:0000313" key="1">
    <source>
        <dbReference type="EMBL" id="CAK9053655.1"/>
    </source>
</evidence>